<gene>
    <name evidence="1" type="ORF">AUMI_111450</name>
</gene>
<organism evidence="1 2">
    <name type="scientific">Aurantimicrobium minutum</name>
    <dbReference type="NCBI Taxonomy" id="708131"/>
    <lineage>
        <taxon>Bacteria</taxon>
        <taxon>Bacillati</taxon>
        <taxon>Actinomycetota</taxon>
        <taxon>Actinomycetes</taxon>
        <taxon>Micrococcales</taxon>
        <taxon>Microbacteriaceae</taxon>
        <taxon>Aurantimicrobium</taxon>
    </lineage>
</organism>
<dbReference type="AlphaFoldDB" id="A0A173LXV5"/>
<sequence>MPATYISAAEESLVELAEQPELGSTSWACTNTLVFSHLIPARRFAEARLWCKDLIRLDTGYESWNARSNLGIVEFESGHTALAREYFQAIIDADMGPVDEAEEYIELIDSGETRPLDTRVNWEYSEKWKKVDISKPIRGKEKPQDLYLRLIKLFVEQDTWSSIEEPFRQSPAAAIYGLVNGIDNGLHEAGIDIDREVIVRACSDAIQFVVGEKAESARPGPVNLDEEMQETESIDEINPDLNEQKLNELAQSFSHSSNSSTSSAPKFCTSCGSLGESVSEFETTVESLLDAAKDSNITQVQAQLTAFFKGSESDDDIRSSWAKQAYSLTNKYEDDRRSLLLLSAALEVTWPDYTRGDGYYSEPSDLAVAATVIGVNNSDESFFTFSKDLSSCAAINFYDLGVVSNPSVSSENVMYAVKRSNLDPVRSIAAVSNALERDQIMDVLGQIDSSGWLVATLLKSDGWFWPEWQYAFEQASYNCEPSAEFWKILLQEIRKNQEDLTSEFLWIPEFIEEFEANEGLDPEFSEETFELLSNNQSLRKLAMESKWEPLIEALENL</sequence>
<evidence type="ECO:0000313" key="2">
    <source>
        <dbReference type="Proteomes" id="UP000243847"/>
    </source>
</evidence>
<accession>A0A173LXV5</accession>
<dbReference type="KEGG" id="amin:AUMI_111450"/>
<protein>
    <submittedName>
        <fullName evidence="1">PF03235 domain protein</fullName>
    </submittedName>
</protein>
<dbReference type="EMBL" id="AP017457">
    <property type="protein sequence ID" value="BAU99687.1"/>
    <property type="molecule type" value="Genomic_DNA"/>
</dbReference>
<reference evidence="1 2" key="1">
    <citation type="journal article" date="2016" name="Genome Announc.">
        <title>Complete Genome Sequence of Aurantimicrobium minutum Type Strain KNCT, a Planktonic Ultramicrobacterium Isolated from River Water.</title>
        <authorList>
            <person name="Nakai R."/>
            <person name="Fujisawa T."/>
            <person name="Nakamura Y."/>
            <person name="Nishide H."/>
            <person name="Uchiyama I."/>
            <person name="Baba T."/>
            <person name="Toyoda A."/>
            <person name="Fujiyama A."/>
            <person name="Naganuma T."/>
            <person name="Niki H."/>
        </authorList>
    </citation>
    <scope>NUCLEOTIDE SEQUENCE [LARGE SCALE GENOMIC DNA]</scope>
    <source>
        <strain evidence="1 2">KNC</strain>
    </source>
</reference>
<dbReference type="Proteomes" id="UP000243847">
    <property type="component" value="Chromosome sequence1"/>
</dbReference>
<proteinExistence type="predicted"/>
<name>A0A173LXV5_9MICO</name>
<evidence type="ECO:0000313" key="1">
    <source>
        <dbReference type="EMBL" id="BAU99687.1"/>
    </source>
</evidence>